<dbReference type="Pfam" id="PF08308">
    <property type="entry name" value="PEGA"/>
    <property type="match status" value="1"/>
</dbReference>
<evidence type="ECO:0000256" key="1">
    <source>
        <dbReference type="SAM" id="SignalP"/>
    </source>
</evidence>
<accession>A0ABT6RDP4</accession>
<evidence type="ECO:0000313" key="3">
    <source>
        <dbReference type="EMBL" id="MDI3320638.1"/>
    </source>
</evidence>
<keyword evidence="4" id="KW-1185">Reference proteome</keyword>
<keyword evidence="1" id="KW-0732">Signal</keyword>
<evidence type="ECO:0000259" key="2">
    <source>
        <dbReference type="Pfam" id="PF08308"/>
    </source>
</evidence>
<reference evidence="3 4" key="1">
    <citation type="submission" date="2023-05" db="EMBL/GenBank/DDBJ databases">
        <title>Genome sequence of Pinibacter sp. MAH-24.</title>
        <authorList>
            <person name="Huq M.A."/>
        </authorList>
    </citation>
    <scope>NUCLEOTIDE SEQUENCE [LARGE SCALE GENOMIC DNA]</scope>
    <source>
        <strain evidence="3 4">MAH-24</strain>
    </source>
</reference>
<dbReference type="RefSeq" id="WP_282334734.1">
    <property type="nucleotide sequence ID" value="NZ_JASBRG010000007.1"/>
</dbReference>
<name>A0ABT6RDP4_9BACT</name>
<organism evidence="3 4">
    <name type="scientific">Pinibacter soli</name>
    <dbReference type="NCBI Taxonomy" id="3044211"/>
    <lineage>
        <taxon>Bacteria</taxon>
        <taxon>Pseudomonadati</taxon>
        <taxon>Bacteroidota</taxon>
        <taxon>Chitinophagia</taxon>
        <taxon>Chitinophagales</taxon>
        <taxon>Chitinophagaceae</taxon>
        <taxon>Pinibacter</taxon>
    </lineage>
</organism>
<dbReference type="EMBL" id="JASBRG010000007">
    <property type="protein sequence ID" value="MDI3320638.1"/>
    <property type="molecule type" value="Genomic_DNA"/>
</dbReference>
<gene>
    <name evidence="3" type="ORF">QJ048_12680</name>
</gene>
<dbReference type="InterPro" id="IPR013229">
    <property type="entry name" value="PEGA"/>
</dbReference>
<feature type="chain" id="PRO_5045997872" evidence="1">
    <location>
        <begin position="24"/>
        <end position="94"/>
    </location>
</feature>
<protein>
    <submittedName>
        <fullName evidence="3">PEGA domain-containing protein</fullName>
    </submittedName>
</protein>
<comment type="caution">
    <text evidence="3">The sequence shown here is derived from an EMBL/GenBank/DDBJ whole genome shotgun (WGS) entry which is preliminary data.</text>
</comment>
<feature type="domain" description="PEGA" evidence="2">
    <location>
        <begin position="26"/>
        <end position="70"/>
    </location>
</feature>
<feature type="signal peptide" evidence="1">
    <location>
        <begin position="1"/>
        <end position="23"/>
    </location>
</feature>
<evidence type="ECO:0000313" key="4">
    <source>
        <dbReference type="Proteomes" id="UP001226434"/>
    </source>
</evidence>
<proteinExistence type="predicted"/>
<sequence>MKVKSLLPVFSMLLSLLFVNASASEKVTVTTSPQTAKIFVNGVLMGSGKITVTVPKKECVTVEIKLEGYIQETRTYCDKKGMSEPPSTDYTIAG</sequence>
<dbReference type="Proteomes" id="UP001226434">
    <property type="component" value="Unassembled WGS sequence"/>
</dbReference>